<accession>T1CHR0</accession>
<dbReference type="EMBL" id="AUZZ01000735">
    <property type="protein sequence ID" value="EQD66845.1"/>
    <property type="molecule type" value="Genomic_DNA"/>
</dbReference>
<organism evidence="1">
    <name type="scientific">mine drainage metagenome</name>
    <dbReference type="NCBI Taxonomy" id="410659"/>
    <lineage>
        <taxon>unclassified sequences</taxon>
        <taxon>metagenomes</taxon>
        <taxon>ecological metagenomes</taxon>
    </lineage>
</organism>
<evidence type="ECO:0000313" key="1">
    <source>
        <dbReference type="EMBL" id="EQD66845.1"/>
    </source>
</evidence>
<comment type="caution">
    <text evidence="1">The sequence shown here is derived from an EMBL/GenBank/DDBJ whole genome shotgun (WGS) entry which is preliminary data.</text>
</comment>
<dbReference type="AlphaFoldDB" id="T1CHR0"/>
<reference evidence="1" key="2">
    <citation type="journal article" date="2014" name="ISME J.">
        <title>Microbial stratification in low pH oxic and suboxic macroscopic growths along an acid mine drainage.</title>
        <authorList>
            <person name="Mendez-Garcia C."/>
            <person name="Mesa V."/>
            <person name="Sprenger R.R."/>
            <person name="Richter M."/>
            <person name="Diez M.S."/>
            <person name="Solano J."/>
            <person name="Bargiela R."/>
            <person name="Golyshina O.V."/>
            <person name="Manteca A."/>
            <person name="Ramos J.L."/>
            <person name="Gallego J.R."/>
            <person name="Llorente I."/>
            <person name="Martins Dos Santos V.A."/>
            <person name="Jensen O.N."/>
            <person name="Pelaez A.I."/>
            <person name="Sanchez J."/>
            <person name="Ferrer M."/>
        </authorList>
    </citation>
    <scope>NUCLEOTIDE SEQUENCE</scope>
</reference>
<name>T1CHR0_9ZZZZ</name>
<feature type="non-terminal residue" evidence="1">
    <location>
        <position position="218"/>
    </location>
</feature>
<protein>
    <submittedName>
        <fullName evidence="1">Glycosyl transferase, group 2 family protein</fullName>
    </submittedName>
</protein>
<dbReference type="SUPFAM" id="SSF53448">
    <property type="entry name" value="Nucleotide-diphospho-sugar transferases"/>
    <property type="match status" value="1"/>
</dbReference>
<dbReference type="Pfam" id="PF13641">
    <property type="entry name" value="Glyco_tranf_2_3"/>
    <property type="match status" value="1"/>
</dbReference>
<proteinExistence type="predicted"/>
<dbReference type="GO" id="GO:0016740">
    <property type="term" value="F:transferase activity"/>
    <property type="evidence" value="ECO:0007669"/>
    <property type="project" value="UniProtKB-KW"/>
</dbReference>
<dbReference type="InterPro" id="IPR029044">
    <property type="entry name" value="Nucleotide-diphossugar_trans"/>
</dbReference>
<dbReference type="PANTHER" id="PTHR43179:SF7">
    <property type="entry name" value="RHAMNOSYLTRANSFERASE WBBL"/>
    <property type="match status" value="1"/>
</dbReference>
<keyword evidence="1" id="KW-0808">Transferase</keyword>
<dbReference type="Gene3D" id="3.90.550.10">
    <property type="entry name" value="Spore Coat Polysaccharide Biosynthesis Protein SpsA, Chain A"/>
    <property type="match status" value="1"/>
</dbReference>
<gene>
    <name evidence="1" type="ORF">B2A_00971</name>
</gene>
<sequence>MNGIQDAVLEQAEYLDGISVDPRVKILVYKDQPFNYSRLNNWAIAQSGSSILCLMNDDTEVITDDWLEKLVTRLQIPGVAAVGSMLLYPDNRIQHAGVILGLGGVAGHQFVGLPNGHGGYFGRAGLEQDLSCVTAACMVVQRKAFDSIGGFNENLAIAFNDVDLCIRLRKSGWRIIWTPEAKLFHHESASVGAHNSPERSSIFQAEVALMRELWGGIL</sequence>
<reference evidence="1" key="1">
    <citation type="submission" date="2013-08" db="EMBL/GenBank/DDBJ databases">
        <authorList>
            <person name="Mendez C."/>
            <person name="Richter M."/>
            <person name="Ferrer M."/>
            <person name="Sanchez J."/>
        </authorList>
    </citation>
    <scope>NUCLEOTIDE SEQUENCE</scope>
</reference>
<dbReference type="PANTHER" id="PTHR43179">
    <property type="entry name" value="RHAMNOSYLTRANSFERASE WBBL"/>
    <property type="match status" value="1"/>
</dbReference>